<dbReference type="RefSeq" id="WP_188912672.1">
    <property type="nucleotide sequence ID" value="NZ_BMIQ01000009.1"/>
</dbReference>
<keyword evidence="3" id="KW-1185">Reference proteome</keyword>
<feature type="domain" description="HTH cro/C1-type" evidence="1">
    <location>
        <begin position="7"/>
        <end position="61"/>
    </location>
</feature>
<comment type="caution">
    <text evidence="2">The sequence shown here is derived from an EMBL/GenBank/DDBJ whole genome shotgun (WGS) entry which is preliminary data.</text>
</comment>
<gene>
    <name evidence="2" type="ORF">GCM10011390_45920</name>
</gene>
<proteinExistence type="predicted"/>
<dbReference type="CDD" id="cd00093">
    <property type="entry name" value="HTH_XRE"/>
    <property type="match status" value="1"/>
</dbReference>
<dbReference type="Proteomes" id="UP000644699">
    <property type="component" value="Unassembled WGS sequence"/>
</dbReference>
<dbReference type="SMART" id="SM00530">
    <property type="entry name" value="HTH_XRE"/>
    <property type="match status" value="1"/>
</dbReference>
<evidence type="ECO:0000313" key="2">
    <source>
        <dbReference type="EMBL" id="GGE21397.1"/>
    </source>
</evidence>
<dbReference type="EMBL" id="BMIQ01000009">
    <property type="protein sequence ID" value="GGE21397.1"/>
    <property type="molecule type" value="Genomic_DNA"/>
</dbReference>
<name>A0A917A130_9HYPH</name>
<dbReference type="Gene3D" id="1.10.260.40">
    <property type="entry name" value="lambda repressor-like DNA-binding domains"/>
    <property type="match status" value="1"/>
</dbReference>
<dbReference type="Pfam" id="PF01381">
    <property type="entry name" value="HTH_3"/>
    <property type="match status" value="1"/>
</dbReference>
<protein>
    <recommendedName>
        <fullName evidence="1">HTH cro/C1-type domain-containing protein</fullName>
    </recommendedName>
</protein>
<dbReference type="InterPro" id="IPR010982">
    <property type="entry name" value="Lambda_DNA-bd_dom_sf"/>
</dbReference>
<evidence type="ECO:0000313" key="3">
    <source>
        <dbReference type="Proteomes" id="UP000644699"/>
    </source>
</evidence>
<reference evidence="2" key="2">
    <citation type="submission" date="2020-09" db="EMBL/GenBank/DDBJ databases">
        <authorList>
            <person name="Sun Q."/>
            <person name="Zhou Y."/>
        </authorList>
    </citation>
    <scope>NUCLEOTIDE SEQUENCE</scope>
    <source>
        <strain evidence="2">CGMCC 1.15367</strain>
    </source>
</reference>
<organism evidence="2 3">
    <name type="scientific">Aureimonas endophytica</name>
    <dbReference type="NCBI Taxonomy" id="2027858"/>
    <lineage>
        <taxon>Bacteria</taxon>
        <taxon>Pseudomonadati</taxon>
        <taxon>Pseudomonadota</taxon>
        <taxon>Alphaproteobacteria</taxon>
        <taxon>Hyphomicrobiales</taxon>
        <taxon>Aurantimonadaceae</taxon>
        <taxon>Aureimonas</taxon>
    </lineage>
</organism>
<accession>A0A917A130</accession>
<sequence length="63" mass="6733">MPLADNLLRLRVTDGKTIEEIADGAKLPPALVASIEEGRRSVPVKALKALAAYFGVSVETLTR</sequence>
<dbReference type="SUPFAM" id="SSF47413">
    <property type="entry name" value="lambda repressor-like DNA-binding domains"/>
    <property type="match status" value="1"/>
</dbReference>
<reference evidence="2" key="1">
    <citation type="journal article" date="2014" name="Int. J. Syst. Evol. Microbiol.">
        <title>Complete genome sequence of Corynebacterium casei LMG S-19264T (=DSM 44701T), isolated from a smear-ripened cheese.</title>
        <authorList>
            <consortium name="US DOE Joint Genome Institute (JGI-PGF)"/>
            <person name="Walter F."/>
            <person name="Albersmeier A."/>
            <person name="Kalinowski J."/>
            <person name="Ruckert C."/>
        </authorList>
    </citation>
    <scope>NUCLEOTIDE SEQUENCE</scope>
    <source>
        <strain evidence="2">CGMCC 1.15367</strain>
    </source>
</reference>
<evidence type="ECO:0000259" key="1">
    <source>
        <dbReference type="PROSITE" id="PS50943"/>
    </source>
</evidence>
<dbReference type="InterPro" id="IPR001387">
    <property type="entry name" value="Cro/C1-type_HTH"/>
</dbReference>
<dbReference type="AlphaFoldDB" id="A0A917A130"/>
<dbReference type="PROSITE" id="PS50943">
    <property type="entry name" value="HTH_CROC1"/>
    <property type="match status" value="1"/>
</dbReference>
<dbReference type="GO" id="GO:0003677">
    <property type="term" value="F:DNA binding"/>
    <property type="evidence" value="ECO:0007669"/>
    <property type="project" value="InterPro"/>
</dbReference>